<name>A0A9P7DU97_9AGAM</name>
<sequence length="115" mass="13018">EKAAMRTWLINDSKAKTIILCKLAPSIHLLIPRNTSVTAHEAWKILKDHFHCNDVSSQFVIWRCIQALHMKDTHDANNYVGQHISCRDCLITGASYSDEEAVFNILTGLPLSSVW</sequence>
<evidence type="ECO:0000313" key="1">
    <source>
        <dbReference type="EMBL" id="KAG1803072.1"/>
    </source>
</evidence>
<comment type="caution">
    <text evidence="1">The sequence shown here is derived from an EMBL/GenBank/DDBJ whole genome shotgun (WGS) entry which is preliminary data.</text>
</comment>
<organism evidence="1 2">
    <name type="scientific">Suillus subaureus</name>
    <dbReference type="NCBI Taxonomy" id="48587"/>
    <lineage>
        <taxon>Eukaryota</taxon>
        <taxon>Fungi</taxon>
        <taxon>Dikarya</taxon>
        <taxon>Basidiomycota</taxon>
        <taxon>Agaricomycotina</taxon>
        <taxon>Agaricomycetes</taxon>
        <taxon>Agaricomycetidae</taxon>
        <taxon>Boletales</taxon>
        <taxon>Suillineae</taxon>
        <taxon>Suillaceae</taxon>
        <taxon>Suillus</taxon>
    </lineage>
</organism>
<evidence type="ECO:0000313" key="2">
    <source>
        <dbReference type="Proteomes" id="UP000807769"/>
    </source>
</evidence>
<feature type="non-terminal residue" evidence="1">
    <location>
        <position position="1"/>
    </location>
</feature>
<keyword evidence="2" id="KW-1185">Reference proteome</keyword>
<dbReference type="RefSeq" id="XP_041186411.1">
    <property type="nucleotide sequence ID" value="XM_041329321.1"/>
</dbReference>
<protein>
    <submittedName>
        <fullName evidence="1">Uncharacterized protein</fullName>
    </submittedName>
</protein>
<gene>
    <name evidence="1" type="ORF">BJ212DRAFT_1217260</name>
</gene>
<feature type="non-terminal residue" evidence="1">
    <location>
        <position position="115"/>
    </location>
</feature>
<dbReference type="Proteomes" id="UP000807769">
    <property type="component" value="Unassembled WGS sequence"/>
</dbReference>
<dbReference type="AlphaFoldDB" id="A0A9P7DU97"/>
<dbReference type="GeneID" id="64623338"/>
<accession>A0A9P7DU97</accession>
<dbReference type="EMBL" id="JABBWG010000072">
    <property type="protein sequence ID" value="KAG1803072.1"/>
    <property type="molecule type" value="Genomic_DNA"/>
</dbReference>
<proteinExistence type="predicted"/>
<dbReference type="Pfam" id="PF14223">
    <property type="entry name" value="Retrotran_gag_2"/>
    <property type="match status" value="1"/>
</dbReference>
<reference evidence="1" key="1">
    <citation type="journal article" date="2020" name="New Phytol.">
        <title>Comparative genomics reveals dynamic genome evolution in host specialist ectomycorrhizal fungi.</title>
        <authorList>
            <person name="Lofgren L.A."/>
            <person name="Nguyen N.H."/>
            <person name="Vilgalys R."/>
            <person name="Ruytinx J."/>
            <person name="Liao H.L."/>
            <person name="Branco S."/>
            <person name="Kuo A."/>
            <person name="LaButti K."/>
            <person name="Lipzen A."/>
            <person name="Andreopoulos W."/>
            <person name="Pangilinan J."/>
            <person name="Riley R."/>
            <person name="Hundley H."/>
            <person name="Na H."/>
            <person name="Barry K."/>
            <person name="Grigoriev I.V."/>
            <person name="Stajich J.E."/>
            <person name="Kennedy P.G."/>
        </authorList>
    </citation>
    <scope>NUCLEOTIDE SEQUENCE</scope>
    <source>
        <strain evidence="1">MN1</strain>
    </source>
</reference>
<dbReference type="OrthoDB" id="119257at2759"/>